<reference evidence="11" key="1">
    <citation type="submission" date="2012-12" db="EMBL/GenBank/DDBJ databases">
        <authorList>
            <person name="Hellsten U."/>
            <person name="Grimwood J."/>
            <person name="Chapman J.A."/>
            <person name="Shapiro H."/>
            <person name="Aerts A."/>
            <person name="Otillar R.P."/>
            <person name="Terry A.Y."/>
            <person name="Boore J.L."/>
            <person name="Simakov O."/>
            <person name="Marletaz F."/>
            <person name="Cho S.-J."/>
            <person name="Edsinger-Gonzales E."/>
            <person name="Havlak P."/>
            <person name="Kuo D.-H."/>
            <person name="Larsson T."/>
            <person name="Lv J."/>
            <person name="Arendt D."/>
            <person name="Savage R."/>
            <person name="Osoegawa K."/>
            <person name="de Jong P."/>
            <person name="Lindberg D.R."/>
            <person name="Seaver E.C."/>
            <person name="Weisblat D.A."/>
            <person name="Putnam N.H."/>
            <person name="Grigoriev I.V."/>
            <person name="Rokhsar D.S."/>
        </authorList>
    </citation>
    <scope>NUCLEOTIDE SEQUENCE</scope>
    <source>
        <strain evidence="11">I ESC-2004</strain>
    </source>
</reference>
<proteinExistence type="inferred from homology"/>
<dbReference type="AlphaFoldDB" id="R7UYN3"/>
<keyword evidence="5" id="KW-0010">Activator</keyword>
<feature type="domain" description="SS18 N-terminal" evidence="8">
    <location>
        <begin position="1"/>
        <end position="50"/>
    </location>
</feature>
<comment type="subcellular location">
    <subcellularLocation>
        <location evidence="1">Nucleus</location>
    </subcellularLocation>
</comment>
<dbReference type="OMA" id="FLGACNR"/>
<dbReference type="GO" id="GO:0003713">
    <property type="term" value="F:transcription coactivator activity"/>
    <property type="evidence" value="ECO:0007669"/>
    <property type="project" value="TreeGrafter"/>
</dbReference>
<dbReference type="PANTHER" id="PTHR23107:SF0">
    <property type="entry name" value="IP09280P"/>
    <property type="match status" value="1"/>
</dbReference>
<dbReference type="STRING" id="283909.R7UYN3"/>
<dbReference type="OrthoDB" id="10265171at2759"/>
<name>R7UYN3_CAPTE</name>
<reference evidence="10" key="3">
    <citation type="submission" date="2015-06" db="UniProtKB">
        <authorList>
            <consortium name="EnsemblMetazoa"/>
        </authorList>
    </citation>
    <scope>IDENTIFICATION</scope>
</reference>
<dbReference type="Pfam" id="PF05030">
    <property type="entry name" value="SSXT"/>
    <property type="match status" value="1"/>
</dbReference>
<evidence type="ECO:0000256" key="6">
    <source>
        <dbReference type="ARBA" id="ARBA00023163"/>
    </source>
</evidence>
<evidence type="ECO:0000256" key="3">
    <source>
        <dbReference type="ARBA" id="ARBA00022737"/>
    </source>
</evidence>
<dbReference type="EnsemblMetazoa" id="CapteT105352">
    <property type="protein sequence ID" value="CapteP105352"/>
    <property type="gene ID" value="CapteG105352"/>
</dbReference>
<keyword evidence="7" id="KW-0539">Nucleus</keyword>
<sequence length="64" mass="7500">MLDENNQLIQAILDYQNKGKPQEVVQYQQILHRNLVYLATIADHNQSMQQLLPVCPLLFIMFQS</sequence>
<protein>
    <recommendedName>
        <fullName evidence="8">SS18 N-terminal domain-containing protein</fullName>
    </recommendedName>
</protein>
<evidence type="ECO:0000256" key="7">
    <source>
        <dbReference type="ARBA" id="ARBA00023242"/>
    </source>
</evidence>
<dbReference type="GO" id="GO:0045944">
    <property type="term" value="P:positive regulation of transcription by RNA polymerase II"/>
    <property type="evidence" value="ECO:0007669"/>
    <property type="project" value="TreeGrafter"/>
</dbReference>
<evidence type="ECO:0000259" key="8">
    <source>
        <dbReference type="Pfam" id="PF05030"/>
    </source>
</evidence>
<evidence type="ECO:0000313" key="10">
    <source>
        <dbReference type="EnsemblMetazoa" id="CapteP105352"/>
    </source>
</evidence>
<accession>R7UYN3</accession>
<evidence type="ECO:0000256" key="5">
    <source>
        <dbReference type="ARBA" id="ARBA00023159"/>
    </source>
</evidence>
<dbReference type="EMBL" id="KB296704">
    <property type="protein sequence ID" value="ELU11392.1"/>
    <property type="molecule type" value="Genomic_DNA"/>
</dbReference>
<dbReference type="EMBL" id="AMQN01005737">
    <property type="status" value="NOT_ANNOTATED_CDS"/>
    <property type="molecule type" value="Genomic_DNA"/>
</dbReference>
<keyword evidence="4" id="KW-0805">Transcription regulation</keyword>
<dbReference type="InterPro" id="IPR007726">
    <property type="entry name" value="SS18_N"/>
</dbReference>
<dbReference type="Proteomes" id="UP000014760">
    <property type="component" value="Unassembled WGS sequence"/>
</dbReference>
<keyword evidence="3" id="KW-0677">Repeat</keyword>
<gene>
    <name evidence="9" type="ORF">CAPTEDRAFT_105352</name>
</gene>
<keyword evidence="11" id="KW-1185">Reference proteome</keyword>
<reference evidence="9 11" key="2">
    <citation type="journal article" date="2013" name="Nature">
        <title>Insights into bilaterian evolution from three spiralian genomes.</title>
        <authorList>
            <person name="Simakov O."/>
            <person name="Marletaz F."/>
            <person name="Cho S.J."/>
            <person name="Edsinger-Gonzales E."/>
            <person name="Havlak P."/>
            <person name="Hellsten U."/>
            <person name="Kuo D.H."/>
            <person name="Larsson T."/>
            <person name="Lv J."/>
            <person name="Arendt D."/>
            <person name="Savage R."/>
            <person name="Osoegawa K."/>
            <person name="de Jong P."/>
            <person name="Grimwood J."/>
            <person name="Chapman J.A."/>
            <person name="Shapiro H."/>
            <person name="Aerts A."/>
            <person name="Otillar R.P."/>
            <person name="Terry A.Y."/>
            <person name="Boore J.L."/>
            <person name="Grigoriev I.V."/>
            <person name="Lindberg D.R."/>
            <person name="Seaver E.C."/>
            <person name="Weisblat D.A."/>
            <person name="Putnam N.H."/>
            <person name="Rokhsar D.S."/>
        </authorList>
    </citation>
    <scope>NUCLEOTIDE SEQUENCE</scope>
    <source>
        <strain evidence="9 11">I ESC-2004</strain>
    </source>
</reference>
<dbReference type="GO" id="GO:0005654">
    <property type="term" value="C:nucleoplasm"/>
    <property type="evidence" value="ECO:0007669"/>
    <property type="project" value="UniProtKB-ARBA"/>
</dbReference>
<dbReference type="HOGENOM" id="CLU_2869732_0_0_1"/>
<evidence type="ECO:0000256" key="1">
    <source>
        <dbReference type="ARBA" id="ARBA00004123"/>
    </source>
</evidence>
<dbReference type="PANTHER" id="PTHR23107">
    <property type="entry name" value="SYNOVIAL SARCOMA ASSOCIATED SS18 PROTEIN"/>
    <property type="match status" value="1"/>
</dbReference>
<organism evidence="9">
    <name type="scientific">Capitella teleta</name>
    <name type="common">Polychaete worm</name>
    <dbReference type="NCBI Taxonomy" id="283909"/>
    <lineage>
        <taxon>Eukaryota</taxon>
        <taxon>Metazoa</taxon>
        <taxon>Spiralia</taxon>
        <taxon>Lophotrochozoa</taxon>
        <taxon>Annelida</taxon>
        <taxon>Polychaeta</taxon>
        <taxon>Sedentaria</taxon>
        <taxon>Scolecida</taxon>
        <taxon>Capitellidae</taxon>
        <taxon>Capitella</taxon>
    </lineage>
</organism>
<comment type="similarity">
    <text evidence="2">Belongs to the SS18 family.</text>
</comment>
<evidence type="ECO:0000256" key="2">
    <source>
        <dbReference type="ARBA" id="ARBA00007945"/>
    </source>
</evidence>
<evidence type="ECO:0000256" key="4">
    <source>
        <dbReference type="ARBA" id="ARBA00023015"/>
    </source>
</evidence>
<evidence type="ECO:0000313" key="11">
    <source>
        <dbReference type="Proteomes" id="UP000014760"/>
    </source>
</evidence>
<keyword evidence="6" id="KW-0804">Transcription</keyword>
<evidence type="ECO:0000313" key="9">
    <source>
        <dbReference type="EMBL" id="ELU11392.1"/>
    </source>
</evidence>